<name>B8CCY2_THAPS</name>
<evidence type="ECO:0000256" key="2">
    <source>
        <dbReference type="ARBA" id="ARBA00022679"/>
    </source>
</evidence>
<dbReference type="GO" id="GO:0006744">
    <property type="term" value="P:ubiquinone biosynthetic process"/>
    <property type="evidence" value="ECO:0000318"/>
    <property type="project" value="GO_Central"/>
</dbReference>
<dbReference type="EMBL" id="CM000649">
    <property type="protein sequence ID" value="EED88857.1"/>
    <property type="molecule type" value="Genomic_DNA"/>
</dbReference>
<dbReference type="HOGENOM" id="CLU_043611_1_2_1"/>
<dbReference type="STRING" id="35128.B8CCY2"/>
<evidence type="ECO:0000313" key="7">
    <source>
        <dbReference type="EMBL" id="EED88857.1"/>
    </source>
</evidence>
<evidence type="ECO:0000256" key="5">
    <source>
        <dbReference type="ARBA" id="ARBA00023136"/>
    </source>
</evidence>
<dbReference type="Pfam" id="PF01040">
    <property type="entry name" value="UbiA"/>
    <property type="match status" value="1"/>
</dbReference>
<dbReference type="Proteomes" id="UP000001449">
    <property type="component" value="Chromosome 14"/>
</dbReference>
<dbReference type="GO" id="GO:0016020">
    <property type="term" value="C:membrane"/>
    <property type="evidence" value="ECO:0007669"/>
    <property type="project" value="UniProtKB-SubCell"/>
</dbReference>
<feature type="transmembrane region" description="Helical" evidence="6">
    <location>
        <begin position="104"/>
        <end position="124"/>
    </location>
</feature>
<gene>
    <name evidence="7" type="ORF">THAPSDRAFT_37495</name>
</gene>
<protein>
    <recommendedName>
        <fullName evidence="9">1,4-dihydroxy-2-naphthoate octaprenyltransferase</fullName>
    </recommendedName>
</protein>
<dbReference type="PaxDb" id="35128-Thaps37495"/>
<dbReference type="AlphaFoldDB" id="B8CCY2"/>
<accession>B8CCY2</accession>
<sequence length="242" mass="26217">MSSSSSKEPPPSRLQIWKLAARPHTLTASIVPVIVGYALTVRYCVGVFYMAVQFAVFAGLIQISTNLHNDYADFVKGADTDQRVGQARATQKGWLSPYETCRGCVVCLLSALVVGLWWLIPVGVECSDPIMIFIVLSSIFNAVAYTGGPFPLGYIGLGNLSIGYSGLGDLFVFLYFGVVATVGVPYLYLSKIGCLGFLATAIIVVNNLRDRHTDIHAGKRTMAVQFGGRFARVEYLLFVVGS</sequence>
<dbReference type="GO" id="GO:0009234">
    <property type="term" value="P:menaquinone biosynthetic process"/>
    <property type="evidence" value="ECO:0000318"/>
    <property type="project" value="GO_Central"/>
</dbReference>
<reference evidence="7 8" key="2">
    <citation type="journal article" date="2008" name="Nature">
        <title>The Phaeodactylum genome reveals the evolutionary history of diatom genomes.</title>
        <authorList>
            <person name="Bowler C."/>
            <person name="Allen A.E."/>
            <person name="Badger J.H."/>
            <person name="Grimwood J."/>
            <person name="Jabbari K."/>
            <person name="Kuo A."/>
            <person name="Maheswari U."/>
            <person name="Martens C."/>
            <person name="Maumus F."/>
            <person name="Otillar R.P."/>
            <person name="Rayko E."/>
            <person name="Salamov A."/>
            <person name="Vandepoele K."/>
            <person name="Beszteri B."/>
            <person name="Gruber A."/>
            <person name="Heijde M."/>
            <person name="Katinka M."/>
            <person name="Mock T."/>
            <person name="Valentin K."/>
            <person name="Verret F."/>
            <person name="Berges J.A."/>
            <person name="Brownlee C."/>
            <person name="Cadoret J.P."/>
            <person name="Chiovitti A."/>
            <person name="Choi C.J."/>
            <person name="Coesel S."/>
            <person name="De Martino A."/>
            <person name="Detter J.C."/>
            <person name="Durkin C."/>
            <person name="Falciatore A."/>
            <person name="Fournet J."/>
            <person name="Haruta M."/>
            <person name="Huysman M.J."/>
            <person name="Jenkins B.D."/>
            <person name="Jiroutova K."/>
            <person name="Jorgensen R.E."/>
            <person name="Joubert Y."/>
            <person name="Kaplan A."/>
            <person name="Kroger N."/>
            <person name="Kroth P.G."/>
            <person name="La Roche J."/>
            <person name="Lindquist E."/>
            <person name="Lommer M."/>
            <person name="Martin-Jezequel V."/>
            <person name="Lopez P.J."/>
            <person name="Lucas S."/>
            <person name="Mangogna M."/>
            <person name="McGinnis K."/>
            <person name="Medlin L.K."/>
            <person name="Montsant A."/>
            <person name="Oudot-Le Secq M.P."/>
            <person name="Napoli C."/>
            <person name="Obornik M."/>
            <person name="Parker M.S."/>
            <person name="Petit J.L."/>
            <person name="Porcel B.M."/>
            <person name="Poulsen N."/>
            <person name="Robison M."/>
            <person name="Rychlewski L."/>
            <person name="Rynearson T.A."/>
            <person name="Schmutz J."/>
            <person name="Shapiro H."/>
            <person name="Siaut M."/>
            <person name="Stanley M."/>
            <person name="Sussman M.R."/>
            <person name="Taylor A.R."/>
            <person name="Vardi A."/>
            <person name="von Dassow P."/>
            <person name="Vyverman W."/>
            <person name="Willis A."/>
            <person name="Wyrwicz L.S."/>
            <person name="Rokhsar D.S."/>
            <person name="Weissenbach J."/>
            <person name="Armbrust E.V."/>
            <person name="Green B.R."/>
            <person name="Van de Peer Y."/>
            <person name="Grigoriev I.V."/>
        </authorList>
    </citation>
    <scope>NUCLEOTIDE SEQUENCE [LARGE SCALE GENOMIC DNA]</scope>
    <source>
        <strain evidence="7 8">CCMP1335</strain>
    </source>
</reference>
<evidence type="ECO:0000313" key="8">
    <source>
        <dbReference type="Proteomes" id="UP000001449"/>
    </source>
</evidence>
<dbReference type="PANTHER" id="PTHR13929">
    <property type="entry name" value="1,4-DIHYDROXY-2-NAPHTHOATE OCTAPRENYLTRANSFERASE"/>
    <property type="match status" value="1"/>
</dbReference>
<dbReference type="InterPro" id="IPR026046">
    <property type="entry name" value="UBIAD1"/>
</dbReference>
<feature type="transmembrane region" description="Helical" evidence="6">
    <location>
        <begin position="130"/>
        <end position="148"/>
    </location>
</feature>
<comment type="subcellular location">
    <subcellularLocation>
        <location evidence="1">Membrane</location>
        <topology evidence="1">Multi-pass membrane protein</topology>
    </subcellularLocation>
</comment>
<dbReference type="GeneID" id="7450814"/>
<reference evidence="7 8" key="1">
    <citation type="journal article" date="2004" name="Science">
        <title>The genome of the diatom Thalassiosira pseudonana: ecology, evolution, and metabolism.</title>
        <authorList>
            <person name="Armbrust E.V."/>
            <person name="Berges J.A."/>
            <person name="Bowler C."/>
            <person name="Green B.R."/>
            <person name="Martinez D."/>
            <person name="Putnam N.H."/>
            <person name="Zhou S."/>
            <person name="Allen A.E."/>
            <person name="Apt K.E."/>
            <person name="Bechner M."/>
            <person name="Brzezinski M.A."/>
            <person name="Chaal B.K."/>
            <person name="Chiovitti A."/>
            <person name="Davis A.K."/>
            <person name="Demarest M.S."/>
            <person name="Detter J.C."/>
            <person name="Glavina T."/>
            <person name="Goodstein D."/>
            <person name="Hadi M.Z."/>
            <person name="Hellsten U."/>
            <person name="Hildebrand M."/>
            <person name="Jenkins B.D."/>
            <person name="Jurka J."/>
            <person name="Kapitonov V.V."/>
            <person name="Kroger N."/>
            <person name="Lau W.W."/>
            <person name="Lane T.W."/>
            <person name="Larimer F.W."/>
            <person name="Lippmeier J.C."/>
            <person name="Lucas S."/>
            <person name="Medina M."/>
            <person name="Montsant A."/>
            <person name="Obornik M."/>
            <person name="Parker M.S."/>
            <person name="Palenik B."/>
            <person name="Pazour G.J."/>
            <person name="Richardson P.M."/>
            <person name="Rynearson T.A."/>
            <person name="Saito M.A."/>
            <person name="Schwartz D.C."/>
            <person name="Thamatrakoln K."/>
            <person name="Valentin K."/>
            <person name="Vardi A."/>
            <person name="Wilkerson F.P."/>
            <person name="Rokhsar D.S."/>
        </authorList>
    </citation>
    <scope>NUCLEOTIDE SEQUENCE [LARGE SCALE GENOMIC DNA]</scope>
    <source>
        <strain evidence="7 8">CCMP1335</strain>
    </source>
</reference>
<dbReference type="CDD" id="cd13962">
    <property type="entry name" value="PT_UbiA_UBIAD1"/>
    <property type="match status" value="1"/>
</dbReference>
<feature type="transmembrane region" description="Helical" evidence="6">
    <location>
        <begin position="186"/>
        <end position="205"/>
    </location>
</feature>
<evidence type="ECO:0008006" key="9">
    <source>
        <dbReference type="Google" id="ProtNLM"/>
    </source>
</evidence>
<dbReference type="KEGG" id="tps:THAPSDRAFT_37495"/>
<keyword evidence="5 6" id="KW-0472">Membrane</keyword>
<dbReference type="eggNOG" id="KOG4581">
    <property type="taxonomic scope" value="Eukaryota"/>
</dbReference>
<keyword evidence="4 6" id="KW-1133">Transmembrane helix</keyword>
<proteinExistence type="predicted"/>
<keyword evidence="2" id="KW-0808">Transferase</keyword>
<evidence type="ECO:0000256" key="1">
    <source>
        <dbReference type="ARBA" id="ARBA00004141"/>
    </source>
</evidence>
<dbReference type="InParanoid" id="B8CCY2"/>
<organism evidence="7 8">
    <name type="scientific">Thalassiosira pseudonana</name>
    <name type="common">Marine diatom</name>
    <name type="synonym">Cyclotella nana</name>
    <dbReference type="NCBI Taxonomy" id="35128"/>
    <lineage>
        <taxon>Eukaryota</taxon>
        <taxon>Sar</taxon>
        <taxon>Stramenopiles</taxon>
        <taxon>Ochrophyta</taxon>
        <taxon>Bacillariophyta</taxon>
        <taxon>Coscinodiscophyceae</taxon>
        <taxon>Thalassiosirophycidae</taxon>
        <taxon>Thalassiosirales</taxon>
        <taxon>Thalassiosiraceae</taxon>
        <taxon>Thalassiosira</taxon>
    </lineage>
</organism>
<dbReference type="InterPro" id="IPR000537">
    <property type="entry name" value="UbiA_prenyltransferase"/>
</dbReference>
<dbReference type="GO" id="GO:0042371">
    <property type="term" value="P:vitamin K biosynthetic process"/>
    <property type="evidence" value="ECO:0000318"/>
    <property type="project" value="GO_Central"/>
</dbReference>
<evidence type="ECO:0000256" key="3">
    <source>
        <dbReference type="ARBA" id="ARBA00022692"/>
    </source>
</evidence>
<dbReference type="OMA" id="YWWFILV"/>
<feature type="transmembrane region" description="Helical" evidence="6">
    <location>
        <begin position="46"/>
        <end position="67"/>
    </location>
</feature>
<dbReference type="PANTHER" id="PTHR13929:SF0">
    <property type="entry name" value="UBIA PRENYLTRANSFERASE DOMAIN-CONTAINING PROTEIN 1"/>
    <property type="match status" value="1"/>
</dbReference>
<feature type="non-terminal residue" evidence="7">
    <location>
        <position position="1"/>
    </location>
</feature>
<keyword evidence="3 6" id="KW-0812">Transmembrane</keyword>
<keyword evidence="8" id="KW-1185">Reference proteome</keyword>
<evidence type="ECO:0000256" key="4">
    <source>
        <dbReference type="ARBA" id="ARBA00022989"/>
    </source>
</evidence>
<dbReference type="RefSeq" id="XP_002293848.1">
    <property type="nucleotide sequence ID" value="XM_002293812.1"/>
</dbReference>
<dbReference type="GO" id="GO:0004659">
    <property type="term" value="F:prenyltransferase activity"/>
    <property type="evidence" value="ECO:0000318"/>
    <property type="project" value="GO_Central"/>
</dbReference>
<feature type="transmembrane region" description="Helical" evidence="6">
    <location>
        <begin position="160"/>
        <end position="180"/>
    </location>
</feature>
<evidence type="ECO:0000256" key="6">
    <source>
        <dbReference type="SAM" id="Phobius"/>
    </source>
</evidence>